<organism evidence="2 3">
    <name type="scientific">Streptomyces tubercidicus</name>
    <dbReference type="NCBI Taxonomy" id="47759"/>
    <lineage>
        <taxon>Bacteria</taxon>
        <taxon>Bacillati</taxon>
        <taxon>Actinomycetota</taxon>
        <taxon>Actinomycetes</taxon>
        <taxon>Kitasatosporales</taxon>
        <taxon>Streptomycetaceae</taxon>
        <taxon>Streptomyces</taxon>
    </lineage>
</organism>
<evidence type="ECO:0008006" key="4">
    <source>
        <dbReference type="Google" id="ProtNLM"/>
    </source>
</evidence>
<protein>
    <recommendedName>
        <fullName evidence="4">Secreted protein</fullName>
    </recommendedName>
</protein>
<dbReference type="AlphaFoldDB" id="A0A640UNN7"/>
<gene>
    <name evidence="2" type="ORF">Stube_23160</name>
</gene>
<keyword evidence="3" id="KW-1185">Reference proteome</keyword>
<keyword evidence="1" id="KW-0732">Signal</keyword>
<dbReference type="EMBL" id="BLIR01000001">
    <property type="protein sequence ID" value="GFE37643.1"/>
    <property type="molecule type" value="Genomic_DNA"/>
</dbReference>
<feature type="chain" id="PRO_5038558526" description="Secreted protein" evidence="1">
    <location>
        <begin position="32"/>
        <end position="133"/>
    </location>
</feature>
<sequence length="133" mass="12759">MPSHARPKPSRVPRALLRAGLVVSAAGAALAAGGAATASAAPAASDLTTDTGAAASGLTGALLHSAGGGLAPVKNLQLNPLANTAVDPLANAVSTQIADFKPVSTTLLTGALSKGAALKDLPLVGQVTRVLPG</sequence>
<comment type="caution">
    <text evidence="2">The sequence shown here is derived from an EMBL/GenBank/DDBJ whole genome shotgun (WGS) entry which is preliminary data.</text>
</comment>
<reference evidence="2 3" key="1">
    <citation type="submission" date="2019-12" db="EMBL/GenBank/DDBJ databases">
        <title>Whole genome shotgun sequence of Streptomyces tubercidicus NBRC 13090.</title>
        <authorList>
            <person name="Ichikawa N."/>
            <person name="Kimura A."/>
            <person name="Kitahashi Y."/>
            <person name="Komaki H."/>
            <person name="Tamura T."/>
        </authorList>
    </citation>
    <scope>NUCLEOTIDE SEQUENCE [LARGE SCALE GENOMIC DNA]</scope>
    <source>
        <strain evidence="2 3">NBRC 13090</strain>
    </source>
</reference>
<proteinExistence type="predicted"/>
<name>A0A640UNN7_9ACTN</name>
<feature type="signal peptide" evidence="1">
    <location>
        <begin position="1"/>
        <end position="31"/>
    </location>
</feature>
<evidence type="ECO:0000313" key="2">
    <source>
        <dbReference type="EMBL" id="GFE37643.1"/>
    </source>
</evidence>
<dbReference type="Proteomes" id="UP000431826">
    <property type="component" value="Unassembled WGS sequence"/>
</dbReference>
<evidence type="ECO:0000256" key="1">
    <source>
        <dbReference type="SAM" id="SignalP"/>
    </source>
</evidence>
<dbReference type="RefSeq" id="WP_159743658.1">
    <property type="nucleotide sequence ID" value="NZ_BLIR01000001.1"/>
</dbReference>
<dbReference type="OrthoDB" id="3872455at2"/>
<dbReference type="GeneID" id="96283445"/>
<accession>A0A640UNN7</accession>
<evidence type="ECO:0000313" key="3">
    <source>
        <dbReference type="Proteomes" id="UP000431826"/>
    </source>
</evidence>